<protein>
    <submittedName>
        <fullName evidence="1">Uncharacterized protein</fullName>
    </submittedName>
</protein>
<keyword evidence="2" id="KW-1185">Reference proteome</keyword>
<accession>A0ABT3L5T0</accession>
<dbReference type="Proteomes" id="UP001526426">
    <property type="component" value="Unassembled WGS sequence"/>
</dbReference>
<evidence type="ECO:0000313" key="1">
    <source>
        <dbReference type="EMBL" id="MCW6036840.1"/>
    </source>
</evidence>
<reference evidence="1 2" key="1">
    <citation type="submission" date="2021-08" db="EMBL/GenBank/DDBJ databases">
        <title>Draft genome sequence of Spirulina subsalsa with high tolerance to salinity and hype-accumulation of phycocyanin.</title>
        <authorList>
            <person name="Pei H."/>
            <person name="Jiang L."/>
        </authorList>
    </citation>
    <scope>NUCLEOTIDE SEQUENCE [LARGE SCALE GENOMIC DNA]</scope>
    <source>
        <strain evidence="1 2">FACHB-351</strain>
    </source>
</reference>
<dbReference type="RefSeq" id="WP_265264659.1">
    <property type="nucleotide sequence ID" value="NZ_JAIHOM010000047.1"/>
</dbReference>
<sequence>MSHRLNGTSVDDAKGSLICTLERNPAGTAQEALEALIDLQGKEGHTSRRKMLGTILRKAIKLLETEGGGHGQ</sequence>
<gene>
    <name evidence="1" type="ORF">K4A83_11280</name>
</gene>
<comment type="caution">
    <text evidence="1">The sequence shown here is derived from an EMBL/GenBank/DDBJ whole genome shotgun (WGS) entry which is preliminary data.</text>
</comment>
<name>A0ABT3L5T0_9CYAN</name>
<organism evidence="1 2">
    <name type="scientific">Spirulina subsalsa FACHB-351</name>
    <dbReference type="NCBI Taxonomy" id="234711"/>
    <lineage>
        <taxon>Bacteria</taxon>
        <taxon>Bacillati</taxon>
        <taxon>Cyanobacteriota</taxon>
        <taxon>Cyanophyceae</taxon>
        <taxon>Spirulinales</taxon>
        <taxon>Spirulinaceae</taxon>
        <taxon>Spirulina</taxon>
    </lineage>
</organism>
<evidence type="ECO:0000313" key="2">
    <source>
        <dbReference type="Proteomes" id="UP001526426"/>
    </source>
</evidence>
<dbReference type="EMBL" id="JAIHOM010000047">
    <property type="protein sequence ID" value="MCW6036840.1"/>
    <property type="molecule type" value="Genomic_DNA"/>
</dbReference>
<proteinExistence type="predicted"/>